<dbReference type="AlphaFoldDB" id="A0A077M5Q9"/>
<dbReference type="STRING" id="1194083.BN12_900011"/>
<comment type="caution">
    <text evidence="1">The sequence shown here is derived from an EMBL/GenBank/DDBJ whole genome shotgun (WGS) entry which is preliminary data.</text>
</comment>
<evidence type="ECO:0000313" key="1">
    <source>
        <dbReference type="EMBL" id="CCH80387.1"/>
    </source>
</evidence>
<accession>A0A077M5Q9</accession>
<sequence length="90" mass="9806">MTVSSSAPVCTVVDTAGVDEEWTMLDESLPELKALAKARADNDRADRERDRTRDHLREAVVSAVAVGVPEAEVARRAGVTRMTVRAWVGK</sequence>
<dbReference type="Proteomes" id="UP000035721">
    <property type="component" value="Unassembled WGS sequence"/>
</dbReference>
<protein>
    <submittedName>
        <fullName evidence="1">Uncharacterized protein</fullName>
    </submittedName>
</protein>
<gene>
    <name evidence="1" type="ORF">BN12_900011</name>
</gene>
<keyword evidence="2" id="KW-1185">Reference proteome</keyword>
<dbReference type="EMBL" id="CAJB01000426">
    <property type="protein sequence ID" value="CCH80387.1"/>
    <property type="molecule type" value="Genomic_DNA"/>
</dbReference>
<organism evidence="1 2">
    <name type="scientific">Nostocoides japonicum T1-X7</name>
    <dbReference type="NCBI Taxonomy" id="1194083"/>
    <lineage>
        <taxon>Bacteria</taxon>
        <taxon>Bacillati</taxon>
        <taxon>Actinomycetota</taxon>
        <taxon>Actinomycetes</taxon>
        <taxon>Micrococcales</taxon>
        <taxon>Intrasporangiaceae</taxon>
        <taxon>Nostocoides</taxon>
    </lineage>
</organism>
<evidence type="ECO:0000313" key="2">
    <source>
        <dbReference type="Proteomes" id="UP000035721"/>
    </source>
</evidence>
<proteinExistence type="predicted"/>
<name>A0A077M5Q9_9MICO</name>
<reference evidence="1 2" key="1">
    <citation type="journal article" date="2013" name="ISME J.">
        <title>A metabolic model for members of the genus Tetrasphaera involved in enhanced biological phosphorus removal.</title>
        <authorList>
            <person name="Kristiansen R."/>
            <person name="Nguyen H.T.T."/>
            <person name="Saunders A.M."/>
            <person name="Nielsen J.L."/>
            <person name="Wimmer R."/>
            <person name="Le V.Q."/>
            <person name="McIlroy S.J."/>
            <person name="Petrovski S."/>
            <person name="Seviour R.J."/>
            <person name="Calteau A."/>
            <person name="Nielsen K.L."/>
            <person name="Nielsen P.H."/>
        </authorList>
    </citation>
    <scope>NUCLEOTIDE SEQUENCE [LARGE SCALE GENOMIC DNA]</scope>
    <source>
        <strain evidence="1 2">T1-X7</strain>
    </source>
</reference>
<dbReference type="RefSeq" id="WP_048552424.1">
    <property type="nucleotide sequence ID" value="NZ_HF570958.1"/>
</dbReference>